<dbReference type="EMBL" id="CM007387">
    <property type="protein sequence ID" value="ONK65644.1"/>
    <property type="molecule type" value="Genomic_DNA"/>
</dbReference>
<evidence type="ECO:0000256" key="19">
    <source>
        <dbReference type="ARBA" id="ARBA00048679"/>
    </source>
</evidence>
<dbReference type="Pfam" id="PF07714">
    <property type="entry name" value="PK_Tyr_Ser-Thr"/>
    <property type="match status" value="1"/>
</dbReference>
<dbReference type="SMART" id="SM00220">
    <property type="entry name" value="S_TKc"/>
    <property type="match status" value="1"/>
</dbReference>
<evidence type="ECO:0000259" key="24">
    <source>
        <dbReference type="PROSITE" id="PS50011"/>
    </source>
</evidence>
<keyword evidence="15" id="KW-1015">Disulfide bond</keyword>
<keyword evidence="8 23" id="KW-0732">Signal</keyword>
<comment type="subcellular location">
    <subcellularLocation>
        <location evidence="1">Cell membrane</location>
        <topology evidence="1">Single-pass type I membrane protein</topology>
    </subcellularLocation>
</comment>
<evidence type="ECO:0000256" key="14">
    <source>
        <dbReference type="ARBA" id="ARBA00023136"/>
    </source>
</evidence>
<dbReference type="CDD" id="cd01098">
    <property type="entry name" value="PAN_AP_plant"/>
    <property type="match status" value="1"/>
</dbReference>
<evidence type="ECO:0000256" key="15">
    <source>
        <dbReference type="ARBA" id="ARBA00023157"/>
    </source>
</evidence>
<protein>
    <recommendedName>
        <fullName evidence="20">Receptor-like serine/threonine-protein kinase</fullName>
        <ecNumber evidence="20">2.7.11.1</ecNumber>
    </recommendedName>
</protein>
<dbReference type="InterPro" id="IPR000719">
    <property type="entry name" value="Prot_kinase_dom"/>
</dbReference>
<dbReference type="PROSITE" id="PS50927">
    <property type="entry name" value="BULB_LECTIN"/>
    <property type="match status" value="1"/>
</dbReference>
<comment type="similarity">
    <text evidence="20">Belongs to the protein kinase superfamily. Ser/Thr protein kinase family.</text>
</comment>
<dbReference type="Proteomes" id="UP000243459">
    <property type="component" value="Chromosome 7"/>
</dbReference>
<dbReference type="GO" id="GO:0106310">
    <property type="term" value="F:protein serine kinase activity"/>
    <property type="evidence" value="ECO:0007669"/>
    <property type="project" value="RHEA"/>
</dbReference>
<evidence type="ECO:0000256" key="13">
    <source>
        <dbReference type="ARBA" id="ARBA00022989"/>
    </source>
</evidence>
<feature type="binding site" evidence="21">
    <location>
        <position position="527"/>
    </location>
    <ligand>
        <name>ATP</name>
        <dbReference type="ChEBI" id="CHEBI:30616"/>
    </ligand>
</feature>
<keyword evidence="10 20" id="KW-0547">Nucleotide-binding</keyword>
<evidence type="ECO:0000256" key="12">
    <source>
        <dbReference type="ARBA" id="ARBA00022840"/>
    </source>
</evidence>
<feature type="chain" id="PRO_5024406114" description="Receptor-like serine/threonine-protein kinase" evidence="23">
    <location>
        <begin position="24"/>
        <end position="812"/>
    </location>
</feature>
<feature type="domain" description="Protein kinase" evidence="24">
    <location>
        <begin position="499"/>
        <end position="776"/>
    </location>
</feature>
<keyword evidence="28" id="KW-1185">Reference proteome</keyword>
<evidence type="ECO:0000259" key="25">
    <source>
        <dbReference type="PROSITE" id="PS50927"/>
    </source>
</evidence>
<dbReference type="PROSITE" id="PS50011">
    <property type="entry name" value="PROTEIN_KINASE_DOM"/>
    <property type="match status" value="1"/>
</dbReference>
<dbReference type="CDD" id="cd14066">
    <property type="entry name" value="STKc_IRAK"/>
    <property type="match status" value="1"/>
</dbReference>
<evidence type="ECO:0000256" key="9">
    <source>
        <dbReference type="ARBA" id="ARBA00022734"/>
    </source>
</evidence>
<keyword evidence="2" id="KW-1003">Cell membrane</keyword>
<evidence type="ECO:0000256" key="7">
    <source>
        <dbReference type="ARBA" id="ARBA00022692"/>
    </source>
</evidence>
<keyword evidence="5" id="KW-0597">Phosphoprotein</keyword>
<reference evidence="28" key="1">
    <citation type="journal article" date="2017" name="Nat. Commun.">
        <title>The asparagus genome sheds light on the origin and evolution of a young Y chromosome.</title>
        <authorList>
            <person name="Harkess A."/>
            <person name="Zhou J."/>
            <person name="Xu C."/>
            <person name="Bowers J.E."/>
            <person name="Van der Hulst R."/>
            <person name="Ayyampalayam S."/>
            <person name="Mercati F."/>
            <person name="Riccardi P."/>
            <person name="McKain M.R."/>
            <person name="Kakrana A."/>
            <person name="Tang H."/>
            <person name="Ray J."/>
            <person name="Groenendijk J."/>
            <person name="Arikit S."/>
            <person name="Mathioni S.M."/>
            <person name="Nakano M."/>
            <person name="Shan H."/>
            <person name="Telgmann-Rauber A."/>
            <person name="Kanno A."/>
            <person name="Yue Z."/>
            <person name="Chen H."/>
            <person name="Li W."/>
            <person name="Chen Y."/>
            <person name="Xu X."/>
            <person name="Zhang Y."/>
            <person name="Luo S."/>
            <person name="Chen H."/>
            <person name="Gao J."/>
            <person name="Mao Z."/>
            <person name="Pires J.C."/>
            <person name="Luo M."/>
            <person name="Kudrna D."/>
            <person name="Wing R.A."/>
            <person name="Meyers B.C."/>
            <person name="Yi K."/>
            <person name="Kong H."/>
            <person name="Lavrijsen P."/>
            <person name="Sunseri F."/>
            <person name="Falavigna A."/>
            <person name="Ye Y."/>
            <person name="Leebens-Mack J.H."/>
            <person name="Chen G."/>
        </authorList>
    </citation>
    <scope>NUCLEOTIDE SEQUENCE [LARGE SCALE GENOMIC DNA]</scope>
    <source>
        <strain evidence="28">cv. DH0086</strain>
    </source>
</reference>
<dbReference type="InterPro" id="IPR036426">
    <property type="entry name" value="Bulb-type_lectin_dom_sf"/>
</dbReference>
<dbReference type="Gramene" id="ONK65644">
    <property type="protein sequence ID" value="ONK65644"/>
    <property type="gene ID" value="A4U43_C07F39190"/>
</dbReference>
<dbReference type="FunFam" id="2.90.10.10:FF:000009">
    <property type="entry name" value="Receptor-like serine/threonine-protein kinase SD1-8"/>
    <property type="match status" value="1"/>
</dbReference>
<feature type="transmembrane region" description="Helical" evidence="22">
    <location>
        <begin position="443"/>
        <end position="465"/>
    </location>
</feature>
<dbReference type="FunFam" id="1.10.510.10:FF:000060">
    <property type="entry name" value="G-type lectin S-receptor-like serine/threonine-protein kinase"/>
    <property type="match status" value="1"/>
</dbReference>
<feature type="domain" description="Apple" evidence="26">
    <location>
        <begin position="342"/>
        <end position="424"/>
    </location>
</feature>
<dbReference type="Gene3D" id="2.90.10.10">
    <property type="entry name" value="Bulb-type lectin domain"/>
    <property type="match status" value="1"/>
</dbReference>
<evidence type="ECO:0000256" key="20">
    <source>
        <dbReference type="PIRNR" id="PIRNR000641"/>
    </source>
</evidence>
<dbReference type="PROSITE" id="PS00108">
    <property type="entry name" value="PROTEIN_KINASE_ST"/>
    <property type="match status" value="1"/>
</dbReference>
<keyword evidence="16" id="KW-0675">Receptor</keyword>
<evidence type="ECO:0000256" key="2">
    <source>
        <dbReference type="ARBA" id="ARBA00022475"/>
    </source>
</evidence>
<dbReference type="GO" id="GO:0051707">
    <property type="term" value="P:response to other organism"/>
    <property type="evidence" value="ECO:0007669"/>
    <property type="project" value="UniProtKB-ARBA"/>
</dbReference>
<evidence type="ECO:0000256" key="6">
    <source>
        <dbReference type="ARBA" id="ARBA00022679"/>
    </source>
</evidence>
<organism evidence="27 28">
    <name type="scientific">Asparagus officinalis</name>
    <name type="common">Garden asparagus</name>
    <dbReference type="NCBI Taxonomy" id="4686"/>
    <lineage>
        <taxon>Eukaryota</taxon>
        <taxon>Viridiplantae</taxon>
        <taxon>Streptophyta</taxon>
        <taxon>Embryophyta</taxon>
        <taxon>Tracheophyta</taxon>
        <taxon>Spermatophyta</taxon>
        <taxon>Magnoliopsida</taxon>
        <taxon>Liliopsida</taxon>
        <taxon>Asparagales</taxon>
        <taxon>Asparagaceae</taxon>
        <taxon>Asparagoideae</taxon>
        <taxon>Asparagus</taxon>
    </lineage>
</organism>
<keyword evidence="11 20" id="KW-0418">Kinase</keyword>
<dbReference type="PROSITE" id="PS50948">
    <property type="entry name" value="PAN"/>
    <property type="match status" value="1"/>
</dbReference>
<dbReference type="OMA" id="FIWTGEL"/>
<proteinExistence type="inferred from homology"/>
<dbReference type="GO" id="GO:0048544">
    <property type="term" value="P:recognition of pollen"/>
    <property type="evidence" value="ECO:0007669"/>
    <property type="project" value="InterPro"/>
</dbReference>
<evidence type="ECO:0000256" key="17">
    <source>
        <dbReference type="ARBA" id="ARBA00023180"/>
    </source>
</evidence>
<dbReference type="InterPro" id="IPR001480">
    <property type="entry name" value="Bulb-type_lectin_dom"/>
</dbReference>
<dbReference type="Pfam" id="PF11883">
    <property type="entry name" value="DUF3403"/>
    <property type="match status" value="1"/>
</dbReference>
<dbReference type="CDD" id="cd00028">
    <property type="entry name" value="B_lectin"/>
    <property type="match status" value="1"/>
</dbReference>
<accession>A0A5P1EIN9</accession>
<dbReference type="Pfam" id="PF08276">
    <property type="entry name" value="PAN_2"/>
    <property type="match status" value="1"/>
</dbReference>
<dbReference type="AlphaFoldDB" id="A0A5P1EIN9"/>
<dbReference type="InterPro" id="IPR003609">
    <property type="entry name" value="Pan_app"/>
</dbReference>
<sequence length="812" mass="90193">MSYAKSFLFLFTFVFWSLSLSVSRDTLTPSQPLSGDETLVSSDGTFSLGFFSPTSSENNRYIGTWYTRIPGQSVIWVGNRKNPVSGPTAVLMLTSNGSLLVTDGNSKVFLSSPSMVAVGKPVAQLLDAGNFVIRDSQITDSDSFAWQSFDYPTDTLIPGMKLGWNLTSGLNRNLTAWSSSTDPSPGNYTLALDLRGDPQLLFWNGHILQWRSGPWTGLDFSSQLPVTLTYTDAFAFHFVNNKEEVYYSAGVVNKSTITRLVVNPRGVTERYIWLDESSVWNRYWYTPSGQCDVYAACGPYGSCDPNGSPMCSCLQGFEPKSPANWALRYTSDGCVRKTKLDCRNGTDGFVTVPRTLLPDTVTATVNRTMSLDECRAACLRNCSCTGFSRADIRGSGSGCIMWSMDLMDITSYLDGGQDFYLRLAVEDIGLISSQFHKSGDATLAVSLSVVLGVISILVSVACYAWRKLKWTRGNAFVKEDDMEMPLFEFVEIEAATNNFSNENKLGEGGFGSVYKGKMREGQEIAVKRLSKTSLQGLDELKTEVVLVAKLQHRNLVRLLGCCLEGDERILIYEFMPNKSLDTFLFEKRRNALLDWKKRHQIIIGIARGLLYLHQDSRFRIIHRDLKASNILLDKDMNPKISDFGMARIFGGDETDFNTRKVVGTYGYMSPEYAMDGIFSVKSDVFSFGVLILEIISGKKNKATYYAEPQLNLLSYAWKLWKEGKCLELLDESISSPDSIPEVVRCVQVGLLCVEERAEDRPDMSLVALMLGAKISLPQPKAPGFCTYRSSGDTEVSSSCTVNDITVTGIEDQ</sequence>
<comment type="catalytic activity">
    <reaction evidence="18 20">
        <text>L-threonyl-[protein] + ATP = O-phospho-L-threonyl-[protein] + ADP + H(+)</text>
        <dbReference type="Rhea" id="RHEA:46608"/>
        <dbReference type="Rhea" id="RHEA-COMP:11060"/>
        <dbReference type="Rhea" id="RHEA-COMP:11605"/>
        <dbReference type="ChEBI" id="CHEBI:15378"/>
        <dbReference type="ChEBI" id="CHEBI:30013"/>
        <dbReference type="ChEBI" id="CHEBI:30616"/>
        <dbReference type="ChEBI" id="CHEBI:61977"/>
        <dbReference type="ChEBI" id="CHEBI:456216"/>
        <dbReference type="EC" id="2.7.11.1"/>
    </reaction>
</comment>
<dbReference type="GO" id="GO:0005886">
    <property type="term" value="C:plasma membrane"/>
    <property type="evidence" value="ECO:0007669"/>
    <property type="project" value="UniProtKB-SubCell"/>
</dbReference>
<dbReference type="PIRSF" id="PIRSF000641">
    <property type="entry name" value="SRK"/>
    <property type="match status" value="1"/>
</dbReference>
<dbReference type="SUPFAM" id="SSF51110">
    <property type="entry name" value="alpha-D-mannose-specific plant lectins"/>
    <property type="match status" value="1"/>
</dbReference>
<keyword evidence="7 22" id="KW-0812">Transmembrane</keyword>
<dbReference type="Pfam" id="PF01453">
    <property type="entry name" value="B_lectin"/>
    <property type="match status" value="1"/>
</dbReference>
<evidence type="ECO:0000256" key="21">
    <source>
        <dbReference type="PROSITE-ProRule" id="PRU10141"/>
    </source>
</evidence>
<dbReference type="SMART" id="SM00473">
    <property type="entry name" value="PAN_AP"/>
    <property type="match status" value="1"/>
</dbReference>
<evidence type="ECO:0000256" key="1">
    <source>
        <dbReference type="ARBA" id="ARBA00004251"/>
    </source>
</evidence>
<dbReference type="InterPro" id="IPR001245">
    <property type="entry name" value="Ser-Thr/Tyr_kinase_cat_dom"/>
</dbReference>
<gene>
    <name evidence="27" type="ORF">A4U43_C07F39190</name>
</gene>
<keyword evidence="3 20" id="KW-0723">Serine/threonine-protein kinase</keyword>
<dbReference type="PANTHER" id="PTHR27002">
    <property type="entry name" value="RECEPTOR-LIKE SERINE/THREONINE-PROTEIN KINASE SD1-8"/>
    <property type="match status" value="1"/>
</dbReference>
<evidence type="ECO:0000256" key="23">
    <source>
        <dbReference type="SAM" id="SignalP"/>
    </source>
</evidence>
<feature type="domain" description="Bulb-type lectin" evidence="25">
    <location>
        <begin position="24"/>
        <end position="146"/>
    </location>
</feature>
<evidence type="ECO:0000256" key="18">
    <source>
        <dbReference type="ARBA" id="ARBA00047899"/>
    </source>
</evidence>
<evidence type="ECO:0000256" key="8">
    <source>
        <dbReference type="ARBA" id="ARBA00022729"/>
    </source>
</evidence>
<dbReference type="EC" id="2.7.11.1" evidence="20"/>
<dbReference type="SMART" id="SM00108">
    <property type="entry name" value="B_lectin"/>
    <property type="match status" value="1"/>
</dbReference>
<dbReference type="SUPFAM" id="SSF56112">
    <property type="entry name" value="Protein kinase-like (PK-like)"/>
    <property type="match status" value="1"/>
</dbReference>
<dbReference type="InterPro" id="IPR008271">
    <property type="entry name" value="Ser/Thr_kinase_AS"/>
</dbReference>
<dbReference type="GO" id="GO:0004674">
    <property type="term" value="F:protein serine/threonine kinase activity"/>
    <property type="evidence" value="ECO:0007669"/>
    <property type="project" value="UniProtKB-KW"/>
</dbReference>
<dbReference type="InterPro" id="IPR000858">
    <property type="entry name" value="S_locus_glycoprot_dom"/>
</dbReference>
<dbReference type="GO" id="GO:0030246">
    <property type="term" value="F:carbohydrate binding"/>
    <property type="evidence" value="ECO:0007669"/>
    <property type="project" value="UniProtKB-KW"/>
</dbReference>
<dbReference type="Gene3D" id="3.50.4.10">
    <property type="entry name" value="Hepatocyte Growth Factor"/>
    <property type="match status" value="1"/>
</dbReference>
<evidence type="ECO:0000256" key="22">
    <source>
        <dbReference type="SAM" id="Phobius"/>
    </source>
</evidence>
<dbReference type="Gene3D" id="3.30.200.20">
    <property type="entry name" value="Phosphorylase Kinase, domain 1"/>
    <property type="match status" value="1"/>
</dbReference>
<evidence type="ECO:0000256" key="10">
    <source>
        <dbReference type="ARBA" id="ARBA00022741"/>
    </source>
</evidence>
<dbReference type="PROSITE" id="PS00107">
    <property type="entry name" value="PROTEIN_KINASE_ATP"/>
    <property type="match status" value="1"/>
</dbReference>
<evidence type="ECO:0000313" key="28">
    <source>
        <dbReference type="Proteomes" id="UP000243459"/>
    </source>
</evidence>
<evidence type="ECO:0000259" key="26">
    <source>
        <dbReference type="PROSITE" id="PS50948"/>
    </source>
</evidence>
<dbReference type="InterPro" id="IPR024171">
    <property type="entry name" value="SRK-like_kinase"/>
</dbReference>
<keyword evidence="4" id="KW-0245">EGF-like domain</keyword>
<dbReference type="GO" id="GO:0005524">
    <property type="term" value="F:ATP binding"/>
    <property type="evidence" value="ECO:0007669"/>
    <property type="project" value="UniProtKB-UniRule"/>
</dbReference>
<dbReference type="Gene3D" id="1.10.510.10">
    <property type="entry name" value="Transferase(Phosphotransferase) domain 1"/>
    <property type="match status" value="1"/>
</dbReference>
<evidence type="ECO:0000256" key="3">
    <source>
        <dbReference type="ARBA" id="ARBA00022527"/>
    </source>
</evidence>
<dbReference type="InterPro" id="IPR017441">
    <property type="entry name" value="Protein_kinase_ATP_BS"/>
</dbReference>
<keyword evidence="13 22" id="KW-1133">Transmembrane helix</keyword>
<dbReference type="PANTHER" id="PTHR27002:SF181">
    <property type="entry name" value="RECEPTOR-LIKE SERINE_THREONINE-PROTEIN KINASE"/>
    <property type="match status" value="1"/>
</dbReference>
<keyword evidence="14 22" id="KW-0472">Membrane</keyword>
<dbReference type="FunFam" id="3.30.200.20:FF:000195">
    <property type="entry name" value="G-type lectin S-receptor-like serine/threonine-protein kinase"/>
    <property type="match status" value="1"/>
</dbReference>
<evidence type="ECO:0000256" key="11">
    <source>
        <dbReference type="ARBA" id="ARBA00022777"/>
    </source>
</evidence>
<dbReference type="InterPro" id="IPR011009">
    <property type="entry name" value="Kinase-like_dom_sf"/>
</dbReference>
<keyword evidence="17" id="KW-0325">Glycoprotein</keyword>
<evidence type="ECO:0000256" key="4">
    <source>
        <dbReference type="ARBA" id="ARBA00022536"/>
    </source>
</evidence>
<evidence type="ECO:0000256" key="16">
    <source>
        <dbReference type="ARBA" id="ARBA00023170"/>
    </source>
</evidence>
<dbReference type="InterPro" id="IPR021820">
    <property type="entry name" value="S-locus_recpt_kinase_C"/>
</dbReference>
<dbReference type="Pfam" id="PF00954">
    <property type="entry name" value="S_locus_glycop"/>
    <property type="match status" value="1"/>
</dbReference>
<evidence type="ECO:0000256" key="5">
    <source>
        <dbReference type="ARBA" id="ARBA00022553"/>
    </source>
</evidence>
<keyword evidence="9" id="KW-0430">Lectin</keyword>
<feature type="signal peptide" evidence="23">
    <location>
        <begin position="1"/>
        <end position="23"/>
    </location>
</feature>
<evidence type="ECO:0000313" key="27">
    <source>
        <dbReference type="EMBL" id="ONK65644.1"/>
    </source>
</evidence>
<comment type="catalytic activity">
    <reaction evidence="19 20">
        <text>L-seryl-[protein] + ATP = O-phospho-L-seryl-[protein] + ADP + H(+)</text>
        <dbReference type="Rhea" id="RHEA:17989"/>
        <dbReference type="Rhea" id="RHEA-COMP:9863"/>
        <dbReference type="Rhea" id="RHEA-COMP:11604"/>
        <dbReference type="ChEBI" id="CHEBI:15378"/>
        <dbReference type="ChEBI" id="CHEBI:29999"/>
        <dbReference type="ChEBI" id="CHEBI:30616"/>
        <dbReference type="ChEBI" id="CHEBI:83421"/>
        <dbReference type="ChEBI" id="CHEBI:456216"/>
        <dbReference type="EC" id="2.7.11.1"/>
    </reaction>
</comment>
<name>A0A5P1EIN9_ASPOF</name>
<keyword evidence="6 20" id="KW-0808">Transferase</keyword>
<keyword evidence="12 20" id="KW-0067">ATP-binding</keyword>